<keyword evidence="2" id="KW-1185">Reference proteome</keyword>
<organism evidence="1 2">
    <name type="scientific">Plakobranchus ocellatus</name>
    <dbReference type="NCBI Taxonomy" id="259542"/>
    <lineage>
        <taxon>Eukaryota</taxon>
        <taxon>Metazoa</taxon>
        <taxon>Spiralia</taxon>
        <taxon>Lophotrochozoa</taxon>
        <taxon>Mollusca</taxon>
        <taxon>Gastropoda</taxon>
        <taxon>Heterobranchia</taxon>
        <taxon>Euthyneura</taxon>
        <taxon>Panpulmonata</taxon>
        <taxon>Sacoglossa</taxon>
        <taxon>Placobranchoidea</taxon>
        <taxon>Plakobranchidae</taxon>
        <taxon>Plakobranchus</taxon>
    </lineage>
</organism>
<evidence type="ECO:0000313" key="1">
    <source>
        <dbReference type="EMBL" id="GFO50374.1"/>
    </source>
</evidence>
<protein>
    <submittedName>
        <fullName evidence="1">Uncharacterized protein</fullName>
    </submittedName>
</protein>
<accession>A0AAV4E266</accession>
<proteinExistence type="predicted"/>
<reference evidence="1 2" key="1">
    <citation type="journal article" date="2021" name="Elife">
        <title>Chloroplast acquisition without the gene transfer in kleptoplastic sea slugs, Plakobranchus ocellatus.</title>
        <authorList>
            <person name="Maeda T."/>
            <person name="Takahashi S."/>
            <person name="Yoshida T."/>
            <person name="Shimamura S."/>
            <person name="Takaki Y."/>
            <person name="Nagai Y."/>
            <person name="Toyoda A."/>
            <person name="Suzuki Y."/>
            <person name="Arimoto A."/>
            <person name="Ishii H."/>
            <person name="Satoh N."/>
            <person name="Nishiyama T."/>
            <person name="Hasebe M."/>
            <person name="Maruyama T."/>
            <person name="Minagawa J."/>
            <person name="Obokata J."/>
            <person name="Shigenobu S."/>
        </authorList>
    </citation>
    <scope>NUCLEOTIDE SEQUENCE [LARGE SCALE GENOMIC DNA]</scope>
</reference>
<dbReference type="AlphaFoldDB" id="A0AAV4E266"/>
<gene>
    <name evidence="1" type="ORF">PoB_007687900</name>
</gene>
<dbReference type="Proteomes" id="UP000735302">
    <property type="component" value="Unassembled WGS sequence"/>
</dbReference>
<name>A0AAV4E266_9GAST</name>
<dbReference type="EMBL" id="BLXT01008609">
    <property type="protein sequence ID" value="GFO50374.1"/>
    <property type="molecule type" value="Genomic_DNA"/>
</dbReference>
<sequence length="74" mass="8437">MVVCFLQRRVSLQRCHQQTQAKETIIIVRHLQINFGFNGVRHVEKGVHLMSNLKADLTLHQAVTIRSSYAPGIV</sequence>
<evidence type="ECO:0000313" key="2">
    <source>
        <dbReference type="Proteomes" id="UP000735302"/>
    </source>
</evidence>
<comment type="caution">
    <text evidence="1">The sequence shown here is derived from an EMBL/GenBank/DDBJ whole genome shotgun (WGS) entry which is preliminary data.</text>
</comment>